<accession>A0A9Q0APY6</accession>
<dbReference type="Proteomes" id="UP000829685">
    <property type="component" value="Unassembled WGS sequence"/>
</dbReference>
<evidence type="ECO:0000313" key="1">
    <source>
        <dbReference type="EMBL" id="KAI1867618.1"/>
    </source>
</evidence>
<organism evidence="1 2">
    <name type="scientific">Neoarthrinium moseri</name>
    <dbReference type="NCBI Taxonomy" id="1658444"/>
    <lineage>
        <taxon>Eukaryota</taxon>
        <taxon>Fungi</taxon>
        <taxon>Dikarya</taxon>
        <taxon>Ascomycota</taxon>
        <taxon>Pezizomycotina</taxon>
        <taxon>Sordariomycetes</taxon>
        <taxon>Xylariomycetidae</taxon>
        <taxon>Amphisphaeriales</taxon>
        <taxon>Apiosporaceae</taxon>
        <taxon>Neoarthrinium</taxon>
    </lineage>
</organism>
<dbReference type="EMBL" id="JAFIMR010000018">
    <property type="protein sequence ID" value="KAI1867618.1"/>
    <property type="molecule type" value="Genomic_DNA"/>
</dbReference>
<proteinExistence type="predicted"/>
<keyword evidence="2" id="KW-1185">Reference proteome</keyword>
<sequence length="273" mass="30004">MLTDRAYKRPRDGEAFDTTVFEERYHGAAPSEVPESICCSPTKKHRTSLGHDDTLMHNDFMMDSASDSTQSSLSTTSFSDMVEVLDAETLRTIVNVLATQSSVAQSLVSVAYSQTLQGIDFRNYAQRVDSIISGKSEQYSSPGSACAGVRACIAAIAVRVGPQSPFNTKRSALEALHDIALTVIRTDRSRQSIEVKREFEKDDCIVQLMLQIIQTMPMEERLGVGRGFTSYGSTLLDSIRYVHEKSVENYVAGFYDLALVLHALESGPSIAVV</sequence>
<evidence type="ECO:0000313" key="2">
    <source>
        <dbReference type="Proteomes" id="UP000829685"/>
    </source>
</evidence>
<protein>
    <submittedName>
        <fullName evidence="1">Uncharacterized protein</fullName>
    </submittedName>
</protein>
<reference evidence="1" key="1">
    <citation type="submission" date="2021-03" db="EMBL/GenBank/DDBJ databases">
        <title>Revisited historic fungal species revealed as producer of novel bioactive compounds through whole genome sequencing and comparative genomics.</title>
        <authorList>
            <person name="Vignolle G.A."/>
            <person name="Hochenegger N."/>
            <person name="Mach R.L."/>
            <person name="Mach-Aigner A.R."/>
            <person name="Javad Rahimi M."/>
            <person name="Salim K.A."/>
            <person name="Chan C.M."/>
            <person name="Lim L.B.L."/>
            <person name="Cai F."/>
            <person name="Druzhinina I.S."/>
            <person name="U'Ren J.M."/>
            <person name="Derntl C."/>
        </authorList>
    </citation>
    <scope>NUCLEOTIDE SEQUENCE</scope>
    <source>
        <strain evidence="1">TUCIM 5799</strain>
    </source>
</reference>
<name>A0A9Q0APY6_9PEZI</name>
<gene>
    <name evidence="1" type="ORF">JX265_007420</name>
</gene>
<comment type="caution">
    <text evidence="1">The sequence shown here is derived from an EMBL/GenBank/DDBJ whole genome shotgun (WGS) entry which is preliminary data.</text>
</comment>
<dbReference type="AlphaFoldDB" id="A0A9Q0APY6"/>